<dbReference type="InterPro" id="IPR011042">
    <property type="entry name" value="6-blade_b-propeller_TolB-like"/>
</dbReference>
<dbReference type="InterPro" id="IPR011041">
    <property type="entry name" value="Quinoprot_gluc/sorb_DH_b-prop"/>
</dbReference>
<protein>
    <submittedName>
        <fullName evidence="2">Unannotated protein</fullName>
    </submittedName>
</protein>
<feature type="domain" description="Glucose/Sorbosone dehydrogenase" evidence="1">
    <location>
        <begin position="98"/>
        <end position="362"/>
    </location>
</feature>
<gene>
    <name evidence="2" type="ORF">UFOPK1740_00488</name>
</gene>
<reference evidence="2" key="1">
    <citation type="submission" date="2020-05" db="EMBL/GenBank/DDBJ databases">
        <authorList>
            <person name="Chiriac C."/>
            <person name="Salcher M."/>
            <person name="Ghai R."/>
            <person name="Kavagutti S V."/>
        </authorList>
    </citation>
    <scope>NUCLEOTIDE SEQUENCE</scope>
</reference>
<sequence length="369" mass="40237">MIKKSLLLSLVFIFSSTTPAFAEIDVDIQTMNASKAATRAGNGERGPALAVLKNGNLILGGGNNGGTLFLGDGKKRAVITLGDLIKQSDRKKDSRFAITDIAVLSEGSNSAKLLVSYPRLGSGKKCVEVVVDQVDANFRTNKIVKNKTWFVSKPCVPIKAVQHAAGRMEKIDANSVYLTIGDLGFTKINDVKARGDLGSVFQLTENSVKKISTGHRNAQGIVLLANKALLVSEHGPRGGDEINVIKPNADYGWPFVTFGKPYTSSDYVKPSKTGTHNGYEKPIKYWVPSIAPTELVQLPDNWGKYSKQLVMGTLREESLVFMTLNAKNEIISEERIEVGERIRDLDIDENRSIVATTDSGKIMVVKLRK</sequence>
<dbReference type="SUPFAM" id="SSF50952">
    <property type="entry name" value="Soluble quinoprotein glucose dehydrogenase"/>
    <property type="match status" value="1"/>
</dbReference>
<dbReference type="InterPro" id="IPR012938">
    <property type="entry name" value="Glc/Sorbosone_DH"/>
</dbReference>
<evidence type="ECO:0000313" key="2">
    <source>
        <dbReference type="EMBL" id="CAB4574741.1"/>
    </source>
</evidence>
<dbReference type="EMBL" id="CAEZTU010000013">
    <property type="protein sequence ID" value="CAB4574741.1"/>
    <property type="molecule type" value="Genomic_DNA"/>
</dbReference>
<organism evidence="2">
    <name type="scientific">freshwater metagenome</name>
    <dbReference type="NCBI Taxonomy" id="449393"/>
    <lineage>
        <taxon>unclassified sequences</taxon>
        <taxon>metagenomes</taxon>
        <taxon>ecological metagenomes</taxon>
    </lineage>
</organism>
<accession>A0A6J6EE30</accession>
<evidence type="ECO:0000259" key="1">
    <source>
        <dbReference type="Pfam" id="PF07995"/>
    </source>
</evidence>
<proteinExistence type="predicted"/>
<dbReference type="Gene3D" id="2.120.10.30">
    <property type="entry name" value="TolB, C-terminal domain"/>
    <property type="match status" value="1"/>
</dbReference>
<name>A0A6J6EE30_9ZZZZ</name>
<dbReference type="Pfam" id="PF07995">
    <property type="entry name" value="GSDH"/>
    <property type="match status" value="1"/>
</dbReference>
<dbReference type="AlphaFoldDB" id="A0A6J6EE30"/>